<organism evidence="3 4">
    <name type="scientific">Mycena venus</name>
    <dbReference type="NCBI Taxonomy" id="2733690"/>
    <lineage>
        <taxon>Eukaryota</taxon>
        <taxon>Fungi</taxon>
        <taxon>Dikarya</taxon>
        <taxon>Basidiomycota</taxon>
        <taxon>Agaricomycotina</taxon>
        <taxon>Agaricomycetes</taxon>
        <taxon>Agaricomycetidae</taxon>
        <taxon>Agaricales</taxon>
        <taxon>Marasmiineae</taxon>
        <taxon>Mycenaceae</taxon>
        <taxon>Mycena</taxon>
    </lineage>
</organism>
<dbReference type="EMBL" id="JACAZI010000001">
    <property type="protein sequence ID" value="KAF7372699.1"/>
    <property type="molecule type" value="Genomic_DNA"/>
</dbReference>
<evidence type="ECO:0000256" key="1">
    <source>
        <dbReference type="SAM" id="MobiDB-lite"/>
    </source>
</evidence>
<dbReference type="AlphaFoldDB" id="A0A8H7DEP8"/>
<keyword evidence="4" id="KW-1185">Reference proteome</keyword>
<sequence>MLTSLFQTLDAKILVLPALVSFLDANILSPNPTPTSLVFNANFLSFSFPRHHHAEIVDETDNVTKQPEKTAAVKRGDLNTLRFAGPRWPGSSNASAAFPAPANTRPSSRAPRISGPTASTCRSHQVRARCGMSV</sequence>
<accession>A0A8H7DEP8</accession>
<feature type="signal peptide" evidence="2">
    <location>
        <begin position="1"/>
        <end position="25"/>
    </location>
</feature>
<gene>
    <name evidence="3" type="ORF">MVEN_00133300</name>
</gene>
<evidence type="ECO:0000313" key="4">
    <source>
        <dbReference type="Proteomes" id="UP000620124"/>
    </source>
</evidence>
<feature type="compositionally biased region" description="Low complexity" evidence="1">
    <location>
        <begin position="91"/>
        <end position="103"/>
    </location>
</feature>
<proteinExistence type="predicted"/>
<name>A0A8H7DEP8_9AGAR</name>
<evidence type="ECO:0000313" key="3">
    <source>
        <dbReference type="EMBL" id="KAF7372699.1"/>
    </source>
</evidence>
<feature type="chain" id="PRO_5034537179" evidence="2">
    <location>
        <begin position="26"/>
        <end position="134"/>
    </location>
</feature>
<dbReference type="Proteomes" id="UP000620124">
    <property type="component" value="Unassembled WGS sequence"/>
</dbReference>
<protein>
    <submittedName>
        <fullName evidence="3">Uncharacterized protein</fullName>
    </submittedName>
</protein>
<reference evidence="3" key="1">
    <citation type="submission" date="2020-05" db="EMBL/GenBank/DDBJ databases">
        <title>Mycena genomes resolve the evolution of fungal bioluminescence.</title>
        <authorList>
            <person name="Tsai I.J."/>
        </authorList>
    </citation>
    <scope>NUCLEOTIDE SEQUENCE</scope>
    <source>
        <strain evidence="3">CCC161011</strain>
    </source>
</reference>
<keyword evidence="2" id="KW-0732">Signal</keyword>
<comment type="caution">
    <text evidence="3">The sequence shown here is derived from an EMBL/GenBank/DDBJ whole genome shotgun (WGS) entry which is preliminary data.</text>
</comment>
<feature type="region of interest" description="Disordered" evidence="1">
    <location>
        <begin position="87"/>
        <end position="126"/>
    </location>
</feature>
<evidence type="ECO:0000256" key="2">
    <source>
        <dbReference type="SAM" id="SignalP"/>
    </source>
</evidence>